<dbReference type="PANTHER" id="PTHR38451">
    <property type="entry name" value="TRNA (ADENINE(22)-N(1))-METHYLTRANSFERASE"/>
    <property type="match status" value="1"/>
</dbReference>
<dbReference type="EMBL" id="NFKM01000010">
    <property type="protein sequence ID" value="OUP60321.1"/>
    <property type="molecule type" value="Genomic_DNA"/>
</dbReference>
<gene>
    <name evidence="1" type="ORF">B5F14_06015</name>
</gene>
<evidence type="ECO:0000313" key="1">
    <source>
        <dbReference type="EMBL" id="OUP60321.1"/>
    </source>
</evidence>
<name>A0A1Y4LZ00_9FIRM</name>
<dbReference type="PIRSF" id="PIRSF018637">
    <property type="entry name" value="TrmK"/>
    <property type="match status" value="1"/>
</dbReference>
<reference evidence="2" key="1">
    <citation type="submission" date="2017-04" db="EMBL/GenBank/DDBJ databases">
        <title>Function of individual gut microbiota members based on whole genome sequencing of pure cultures obtained from chicken caecum.</title>
        <authorList>
            <person name="Medvecky M."/>
            <person name="Cejkova D."/>
            <person name="Polansky O."/>
            <person name="Karasova D."/>
            <person name="Kubasova T."/>
            <person name="Cizek A."/>
            <person name="Rychlik I."/>
        </authorList>
    </citation>
    <scope>NUCLEOTIDE SEQUENCE [LARGE SCALE GENOMIC DNA]</scope>
    <source>
        <strain evidence="2">An178</strain>
    </source>
</reference>
<protein>
    <recommendedName>
        <fullName evidence="3">SAM-dependent methyltransferase</fullName>
    </recommendedName>
</protein>
<dbReference type="Gene3D" id="3.40.50.150">
    <property type="entry name" value="Vaccinia Virus protein VP39"/>
    <property type="match status" value="1"/>
</dbReference>
<dbReference type="Pfam" id="PF04816">
    <property type="entry name" value="TrmK"/>
    <property type="match status" value="1"/>
</dbReference>
<comment type="caution">
    <text evidence="1">The sequence shown here is derived from an EMBL/GenBank/DDBJ whole genome shotgun (WGS) entry which is preliminary data.</text>
</comment>
<sequence>MISVSKRLQAIVDWIDGTILADIGCDHAYVAIEAIHQKKVLKAYACDIAQGPLNNAKKTIEELGLQDKIECVLMDGISGLSSEVDFVVIAGMGSKTIEMILDNGDCTNRTFLLMPHKDEDSLRKYCMDHHLCIEKERMIHDGNHYYPLMKVSHDLKSTQSLNQTEIFYGKNMQKDQVFYDFMEKEQKKWSMIYQQMPEDKSDLTLQRLKAIQSLSKN</sequence>
<dbReference type="InterPro" id="IPR029063">
    <property type="entry name" value="SAM-dependent_MTases_sf"/>
</dbReference>
<dbReference type="Proteomes" id="UP000195447">
    <property type="component" value="Unassembled WGS sequence"/>
</dbReference>
<organism evidence="1 2">
    <name type="scientific">Faecalitalea cylindroides</name>
    <dbReference type="NCBI Taxonomy" id="39483"/>
    <lineage>
        <taxon>Bacteria</taxon>
        <taxon>Bacillati</taxon>
        <taxon>Bacillota</taxon>
        <taxon>Erysipelotrichia</taxon>
        <taxon>Erysipelotrichales</taxon>
        <taxon>Erysipelotrichaceae</taxon>
        <taxon>Faecalitalea</taxon>
    </lineage>
</organism>
<dbReference type="InterPro" id="IPR006901">
    <property type="entry name" value="TrmK"/>
</dbReference>
<accession>A0A1Y4LZ00</accession>
<dbReference type="SUPFAM" id="SSF53335">
    <property type="entry name" value="S-adenosyl-L-methionine-dependent methyltransferases"/>
    <property type="match status" value="1"/>
</dbReference>
<proteinExistence type="predicted"/>
<dbReference type="AlphaFoldDB" id="A0A1Y4LZ00"/>
<keyword evidence="2" id="KW-1185">Reference proteome</keyword>
<dbReference type="RefSeq" id="WP_087158657.1">
    <property type="nucleotide sequence ID" value="NZ_NFKM01000010.1"/>
</dbReference>
<dbReference type="GO" id="GO:0160105">
    <property type="term" value="F:tRNA (adenine(22)-N1)-methyltransferase activity"/>
    <property type="evidence" value="ECO:0007669"/>
    <property type="project" value="InterPro"/>
</dbReference>
<evidence type="ECO:0008006" key="3">
    <source>
        <dbReference type="Google" id="ProtNLM"/>
    </source>
</evidence>
<dbReference type="PANTHER" id="PTHR38451:SF1">
    <property type="entry name" value="TRNA (ADENINE(22)-N(1))-METHYLTRANSFERASE"/>
    <property type="match status" value="1"/>
</dbReference>
<evidence type="ECO:0000313" key="2">
    <source>
        <dbReference type="Proteomes" id="UP000195447"/>
    </source>
</evidence>